<protein>
    <submittedName>
        <fullName evidence="2">Carboxymuconolactone decarboxylase</fullName>
    </submittedName>
</protein>
<accession>A0A0U0WAZ1</accession>
<proteinExistence type="predicted"/>
<organism evidence="2 3">
    <name type="scientific">Mycobacterium bohemicum DSM 44277</name>
    <dbReference type="NCBI Taxonomy" id="1236609"/>
    <lineage>
        <taxon>Bacteria</taxon>
        <taxon>Bacillati</taxon>
        <taxon>Actinomycetota</taxon>
        <taxon>Actinomycetes</taxon>
        <taxon>Mycobacteriales</taxon>
        <taxon>Mycobacteriaceae</taxon>
        <taxon>Mycobacterium</taxon>
    </lineage>
</organism>
<dbReference type="AlphaFoldDB" id="A0A0U0WAZ1"/>
<sequence>MKRAAQALGGRLDLADRAALDDAARELFDDITTTAVEWAQRSGFAAATADGRLIGPFNPSLLNPGMSAAFLKLQAAEQHYTSLDERTRQVVILTVGSVWGAPYELYAHSAVALRAGLSEAVIAGLGAGEEPEALTDDQRTAHRLARALSAGHHVDDALYDEATQRFGAAGVFDVTVLTGIYHTVCGILNAFAIPVPNQQ</sequence>
<dbReference type="OrthoDB" id="949132at2"/>
<dbReference type="InterPro" id="IPR003779">
    <property type="entry name" value="CMD-like"/>
</dbReference>
<dbReference type="EMBL" id="CSTD01000002">
    <property type="protein sequence ID" value="CPR11485.1"/>
    <property type="molecule type" value="Genomic_DNA"/>
</dbReference>
<dbReference type="SUPFAM" id="SSF69118">
    <property type="entry name" value="AhpD-like"/>
    <property type="match status" value="1"/>
</dbReference>
<dbReference type="Pfam" id="PF02627">
    <property type="entry name" value="CMD"/>
    <property type="match status" value="1"/>
</dbReference>
<evidence type="ECO:0000313" key="2">
    <source>
        <dbReference type="EMBL" id="CPR11485.1"/>
    </source>
</evidence>
<dbReference type="Gene3D" id="1.20.1290.10">
    <property type="entry name" value="AhpD-like"/>
    <property type="match status" value="1"/>
</dbReference>
<reference evidence="2 3" key="1">
    <citation type="submission" date="2015-03" db="EMBL/GenBank/DDBJ databases">
        <authorList>
            <person name="Murphy D."/>
        </authorList>
    </citation>
    <scope>NUCLEOTIDE SEQUENCE [LARGE SCALE GENOMIC DNA]</scope>
    <source>
        <strain evidence="2 3">DSM 44277</strain>
    </source>
</reference>
<dbReference type="PANTHER" id="PTHR34846:SF11">
    <property type="entry name" value="4-CARBOXYMUCONOLACTONE DECARBOXYLASE FAMILY PROTEIN (AFU_ORTHOLOGUE AFUA_6G11590)"/>
    <property type="match status" value="1"/>
</dbReference>
<name>A0A0U0WAZ1_MYCBE</name>
<evidence type="ECO:0000313" key="3">
    <source>
        <dbReference type="Proteomes" id="UP000198875"/>
    </source>
</evidence>
<feature type="domain" description="Carboxymuconolactone decarboxylase-like" evidence="1">
    <location>
        <begin position="64"/>
        <end position="145"/>
    </location>
</feature>
<dbReference type="GO" id="GO:0051920">
    <property type="term" value="F:peroxiredoxin activity"/>
    <property type="evidence" value="ECO:0007669"/>
    <property type="project" value="InterPro"/>
</dbReference>
<dbReference type="Proteomes" id="UP000198875">
    <property type="component" value="Unassembled WGS sequence"/>
</dbReference>
<gene>
    <name evidence="2" type="ORF">BN971_02771</name>
</gene>
<evidence type="ECO:0000259" key="1">
    <source>
        <dbReference type="Pfam" id="PF02627"/>
    </source>
</evidence>
<dbReference type="RefSeq" id="WP_085182490.1">
    <property type="nucleotide sequence ID" value="NZ_CSTD01000002.1"/>
</dbReference>
<dbReference type="InterPro" id="IPR029032">
    <property type="entry name" value="AhpD-like"/>
</dbReference>
<dbReference type="PANTHER" id="PTHR34846">
    <property type="entry name" value="4-CARBOXYMUCONOLACTONE DECARBOXYLASE FAMILY PROTEIN (AFU_ORTHOLOGUE AFUA_6G11590)"/>
    <property type="match status" value="1"/>
</dbReference>